<sequence length="165" mass="18297">MKFFSDLFGTAQPAPSSLPSSPSPAHRPSVPLTPDRAPAGFSADDPRLPDAARPKVAELLDLATQIERRAKDDPLLVSALTEVRQMRDTHLPQLVSSYADIPPAHRAEIFRQTGRSASYVLTEGLEKMLDRLRALCRTMAQDNLDNFADNLRFIETRYGNRDPLG</sequence>
<evidence type="ECO:0000313" key="2">
    <source>
        <dbReference type="EMBL" id="SDE66615.1"/>
    </source>
</evidence>
<organism evidence="2 3">
    <name type="scientific">Sphingomonas carotinifaciens</name>
    <dbReference type="NCBI Taxonomy" id="1166323"/>
    <lineage>
        <taxon>Bacteria</taxon>
        <taxon>Pseudomonadati</taxon>
        <taxon>Pseudomonadota</taxon>
        <taxon>Alphaproteobacteria</taxon>
        <taxon>Sphingomonadales</taxon>
        <taxon>Sphingomonadaceae</taxon>
        <taxon>Sphingomonas</taxon>
    </lineage>
</organism>
<dbReference type="AlphaFoldDB" id="A0A1G7ET47"/>
<feature type="compositionally biased region" description="Low complexity" evidence="1">
    <location>
        <begin position="11"/>
        <end position="30"/>
    </location>
</feature>
<keyword evidence="3" id="KW-1185">Reference proteome</keyword>
<evidence type="ECO:0000313" key="3">
    <source>
        <dbReference type="Proteomes" id="UP000323502"/>
    </source>
</evidence>
<accession>A0A1G7ET47</accession>
<protein>
    <submittedName>
        <fullName evidence="2">Uncharacterized protein</fullName>
    </submittedName>
</protein>
<feature type="region of interest" description="Disordered" evidence="1">
    <location>
        <begin position="1"/>
        <end position="50"/>
    </location>
</feature>
<name>A0A1G7ET47_9SPHN</name>
<gene>
    <name evidence="2" type="ORF">SAMN05216557_10183</name>
</gene>
<evidence type="ECO:0000256" key="1">
    <source>
        <dbReference type="SAM" id="MobiDB-lite"/>
    </source>
</evidence>
<dbReference type="EMBL" id="FNBI01000001">
    <property type="protein sequence ID" value="SDE66615.1"/>
    <property type="molecule type" value="Genomic_DNA"/>
</dbReference>
<proteinExistence type="predicted"/>
<reference evidence="2 3" key="1">
    <citation type="submission" date="2016-10" db="EMBL/GenBank/DDBJ databases">
        <authorList>
            <person name="Varghese N."/>
            <person name="Submissions S."/>
        </authorList>
    </citation>
    <scope>NUCLEOTIDE SEQUENCE [LARGE SCALE GENOMIC DNA]</scope>
    <source>
        <strain evidence="2 3">S7-754</strain>
    </source>
</reference>
<dbReference type="Proteomes" id="UP000323502">
    <property type="component" value="Unassembled WGS sequence"/>
</dbReference>